<dbReference type="GO" id="GO:0003712">
    <property type="term" value="F:transcription coregulator activity"/>
    <property type="evidence" value="ECO:0007669"/>
    <property type="project" value="InterPro"/>
</dbReference>
<reference evidence="11 13" key="2">
    <citation type="journal article" date="2018" name="Elife">
        <title>Functional genomics of lipid metabolism in the oleaginous yeast Rhodosporidium toruloides.</title>
        <authorList>
            <person name="Coradetti S.T."/>
            <person name="Pinel D."/>
            <person name="Geiselman G."/>
            <person name="Ito M."/>
            <person name="Mondo S."/>
            <person name="Reilly M.C."/>
            <person name="Cheng Y.F."/>
            <person name="Bauer S."/>
            <person name="Grigoriev I."/>
            <person name="Gladden J.M."/>
            <person name="Simmons B.A."/>
            <person name="Brem R."/>
            <person name="Arkin A.P."/>
            <person name="Skerker J.M."/>
        </authorList>
    </citation>
    <scope>NUCLEOTIDE SEQUENCE [LARGE SCALE GENOMIC DNA]</scope>
    <source>
        <strain evidence="11 13">NBRC 0880</strain>
    </source>
</reference>
<comment type="function">
    <text evidence="8">Component of the Mediator complex, a coactivator involved in the regulated transcription of nearly all RNA polymerase II-dependent genes. Mediator functions as a bridge to convey information from gene-specific regulatory proteins to the basal RNA polymerase II transcription machinery.</text>
</comment>
<organism evidence="10 12">
    <name type="scientific">Rhodotorula toruloides</name>
    <name type="common">Yeast</name>
    <name type="synonym">Rhodosporidium toruloides</name>
    <dbReference type="NCBI Taxonomy" id="5286"/>
    <lineage>
        <taxon>Eukaryota</taxon>
        <taxon>Fungi</taxon>
        <taxon>Dikarya</taxon>
        <taxon>Basidiomycota</taxon>
        <taxon>Pucciniomycotina</taxon>
        <taxon>Microbotryomycetes</taxon>
        <taxon>Sporidiobolales</taxon>
        <taxon>Sporidiobolaceae</taxon>
        <taxon>Rhodotorula</taxon>
    </lineage>
</organism>
<keyword evidence="4 8" id="KW-0805">Transcription regulation</keyword>
<dbReference type="OMA" id="RERCESM"/>
<gene>
    <name evidence="10" type="primary">FGENESH: predicted gene_13.203</name>
    <name evidence="11" type="ORF">AAT19DRAFT_10666</name>
    <name evidence="10" type="ORF">BN2166_0063730</name>
</gene>
<sequence>MASPSPAVSPDGQAAFNGQPDVNAQAPPPPPPPDELDTSIFPGPPAFYHRYTSANLALPLDATISDVPGEPQPFQRGEMEPPHVDWIVEEGNYSVFGETWPVDEKLPTLEEMGVQEMFDRNADRKQSLQTLLRALLLTYTQLLDALLAPPPSFAHPLPPLPDGRPAPTDPERLTEHMRLIAINMHYLVNELRPVQARETLKAMMRAQIDLRRAKTAAIKQKCADIQTTLASLRSSIATASAPGDQLEKAATASNSKSAFAAANEAFDILAKLQARADRLAR</sequence>
<keyword evidence="5 8" id="KW-0010">Activator</keyword>
<reference evidence="10 12" key="1">
    <citation type="submission" date="2015-07" db="EMBL/GenBank/DDBJ databases">
        <authorList>
            <person name="Cajimat M.N.B."/>
            <person name="Milazzo M.L."/>
            <person name="Fulhorst C.F."/>
        </authorList>
    </citation>
    <scope>NUCLEOTIDE SEQUENCE [LARGE SCALE GENOMIC DNA]</scope>
    <source>
        <strain evidence="10">Single colony</strain>
    </source>
</reference>
<dbReference type="InterPro" id="IPR044888">
    <property type="entry name" value="Mediatior_Med7_sf"/>
</dbReference>
<dbReference type="PANTHER" id="PTHR21428">
    <property type="entry name" value="MEDIATOR OF RNA POLYMERASE II TRANSCRIPTION SUBUNIT 7"/>
    <property type="match status" value="1"/>
</dbReference>
<evidence type="ECO:0000256" key="4">
    <source>
        <dbReference type="ARBA" id="ARBA00023015"/>
    </source>
</evidence>
<dbReference type="GO" id="GO:0016592">
    <property type="term" value="C:mediator complex"/>
    <property type="evidence" value="ECO:0007669"/>
    <property type="project" value="InterPro"/>
</dbReference>
<dbReference type="GO" id="GO:0006357">
    <property type="term" value="P:regulation of transcription by RNA polymerase II"/>
    <property type="evidence" value="ECO:0007669"/>
    <property type="project" value="InterPro"/>
</dbReference>
<dbReference type="InterPro" id="IPR009244">
    <property type="entry name" value="Mediatior_Med7"/>
</dbReference>
<dbReference type="STRING" id="5286.A0A0K3CP84"/>
<dbReference type="EMBL" id="LCTV02000013">
    <property type="protein sequence ID" value="PRQ71126.1"/>
    <property type="molecule type" value="Genomic_DNA"/>
</dbReference>
<dbReference type="Proteomes" id="UP000239560">
    <property type="component" value="Unassembled WGS sequence"/>
</dbReference>
<dbReference type="Gene3D" id="6.10.140.200">
    <property type="match status" value="1"/>
</dbReference>
<keyword evidence="7 8" id="KW-0539">Nucleus</keyword>
<protein>
    <recommendedName>
        <fullName evidence="3 8">Mediator of RNA polymerase II transcription subunit 7</fullName>
    </recommendedName>
</protein>
<evidence type="ECO:0000313" key="12">
    <source>
        <dbReference type="Proteomes" id="UP000199069"/>
    </source>
</evidence>
<dbReference type="GO" id="GO:0070847">
    <property type="term" value="C:core mediator complex"/>
    <property type="evidence" value="ECO:0007669"/>
    <property type="project" value="TreeGrafter"/>
</dbReference>
<evidence type="ECO:0000256" key="7">
    <source>
        <dbReference type="ARBA" id="ARBA00023242"/>
    </source>
</evidence>
<accession>A0A0K3CP84</accession>
<proteinExistence type="inferred from homology"/>
<dbReference type="Proteomes" id="UP000199069">
    <property type="component" value="Unassembled WGS sequence"/>
</dbReference>
<evidence type="ECO:0000256" key="3">
    <source>
        <dbReference type="ARBA" id="ARBA00020631"/>
    </source>
</evidence>
<evidence type="ECO:0000256" key="2">
    <source>
        <dbReference type="ARBA" id="ARBA00009994"/>
    </source>
</evidence>
<comment type="subunit">
    <text evidence="8">Component of the Mediator complex.</text>
</comment>
<dbReference type="OrthoDB" id="10253553at2759"/>
<dbReference type="SUPFAM" id="SSF140718">
    <property type="entry name" value="Mediator hinge subcomplex-like"/>
    <property type="match status" value="1"/>
</dbReference>
<keyword evidence="12" id="KW-1185">Reference proteome</keyword>
<evidence type="ECO:0000256" key="9">
    <source>
        <dbReference type="SAM" id="MobiDB-lite"/>
    </source>
</evidence>
<evidence type="ECO:0000313" key="11">
    <source>
        <dbReference type="EMBL" id="PRQ71126.1"/>
    </source>
</evidence>
<keyword evidence="6 8" id="KW-0804">Transcription</keyword>
<dbReference type="Pfam" id="PF05983">
    <property type="entry name" value="Med7"/>
    <property type="match status" value="1"/>
</dbReference>
<name>A0A0K3CP84_RHOTO</name>
<comment type="subcellular location">
    <subcellularLocation>
        <location evidence="1 8">Nucleus</location>
    </subcellularLocation>
</comment>
<comment type="similarity">
    <text evidence="2 8">Belongs to the Mediator complex subunit 7 family.</text>
</comment>
<evidence type="ECO:0000256" key="8">
    <source>
        <dbReference type="RuleBase" id="RU364060"/>
    </source>
</evidence>
<dbReference type="AlphaFoldDB" id="A0A0K3CP84"/>
<evidence type="ECO:0000256" key="1">
    <source>
        <dbReference type="ARBA" id="ARBA00004123"/>
    </source>
</evidence>
<evidence type="ECO:0000256" key="5">
    <source>
        <dbReference type="ARBA" id="ARBA00023159"/>
    </source>
</evidence>
<evidence type="ECO:0000313" key="13">
    <source>
        <dbReference type="Proteomes" id="UP000239560"/>
    </source>
</evidence>
<dbReference type="PANTHER" id="PTHR21428:SF11">
    <property type="entry name" value="MEDIATOR OF RNA POLYMERASE II TRANSCRIPTION SUBUNIT 7"/>
    <property type="match status" value="1"/>
</dbReference>
<evidence type="ECO:0000256" key="6">
    <source>
        <dbReference type="ARBA" id="ARBA00023163"/>
    </source>
</evidence>
<evidence type="ECO:0000313" key="10">
    <source>
        <dbReference type="EMBL" id="CTR10512.1"/>
    </source>
</evidence>
<dbReference type="InterPro" id="IPR037212">
    <property type="entry name" value="Med7/Med21-like"/>
</dbReference>
<dbReference type="EMBL" id="CWKI01000013">
    <property type="protein sequence ID" value="CTR10512.1"/>
    <property type="molecule type" value="Genomic_DNA"/>
</dbReference>
<feature type="region of interest" description="Disordered" evidence="9">
    <location>
        <begin position="1"/>
        <end position="43"/>
    </location>
</feature>